<dbReference type="Gramene" id="KGN43564">
    <property type="protein sequence ID" value="KGN43564"/>
    <property type="gene ID" value="Csa_7G045530"/>
</dbReference>
<gene>
    <name evidence="2" type="ORF">Csa_7G045530</name>
</gene>
<reference evidence="2 3" key="4">
    <citation type="journal article" date="2011" name="BMC Genomics">
        <title>RNA-Seq improves annotation of protein-coding genes in the cucumber genome.</title>
        <authorList>
            <person name="Li Z."/>
            <person name="Zhang Z."/>
            <person name="Yan P."/>
            <person name="Huang S."/>
            <person name="Fei Z."/>
            <person name="Lin K."/>
        </authorList>
    </citation>
    <scope>NUCLEOTIDE SEQUENCE [LARGE SCALE GENOMIC DNA]</scope>
    <source>
        <strain evidence="3">cv. 9930</strain>
    </source>
</reference>
<dbReference type="Proteomes" id="UP000029981">
    <property type="component" value="Chromosome 7"/>
</dbReference>
<evidence type="ECO:0000313" key="3">
    <source>
        <dbReference type="Proteomes" id="UP000029981"/>
    </source>
</evidence>
<organism evidence="2 3">
    <name type="scientific">Cucumis sativus</name>
    <name type="common">Cucumber</name>
    <dbReference type="NCBI Taxonomy" id="3659"/>
    <lineage>
        <taxon>Eukaryota</taxon>
        <taxon>Viridiplantae</taxon>
        <taxon>Streptophyta</taxon>
        <taxon>Embryophyta</taxon>
        <taxon>Tracheophyta</taxon>
        <taxon>Spermatophyta</taxon>
        <taxon>Magnoliopsida</taxon>
        <taxon>eudicotyledons</taxon>
        <taxon>Gunneridae</taxon>
        <taxon>Pentapetalae</taxon>
        <taxon>rosids</taxon>
        <taxon>fabids</taxon>
        <taxon>Cucurbitales</taxon>
        <taxon>Cucurbitaceae</taxon>
        <taxon>Benincaseae</taxon>
        <taxon>Cucumis</taxon>
    </lineage>
</organism>
<reference evidence="2 3" key="1">
    <citation type="journal article" date="2009" name="Nat. Genet.">
        <title>The genome of the cucumber, Cucumis sativus L.</title>
        <authorList>
            <person name="Huang S."/>
            <person name="Li R."/>
            <person name="Zhang Z."/>
            <person name="Li L."/>
            <person name="Gu X."/>
            <person name="Fan W."/>
            <person name="Lucas W.J."/>
            <person name="Wang X."/>
            <person name="Xie B."/>
            <person name="Ni P."/>
            <person name="Ren Y."/>
            <person name="Zhu H."/>
            <person name="Li J."/>
            <person name="Lin K."/>
            <person name="Jin W."/>
            <person name="Fei Z."/>
            <person name="Li G."/>
            <person name="Staub J."/>
            <person name="Kilian A."/>
            <person name="van der Vossen E.A."/>
            <person name="Wu Y."/>
            <person name="Guo J."/>
            <person name="He J."/>
            <person name="Jia Z."/>
            <person name="Ren Y."/>
            <person name="Tian G."/>
            <person name="Lu Y."/>
            <person name="Ruan J."/>
            <person name="Qian W."/>
            <person name="Wang M."/>
            <person name="Huang Q."/>
            <person name="Li B."/>
            <person name="Xuan Z."/>
            <person name="Cao J."/>
            <person name="Asan"/>
            <person name="Wu Z."/>
            <person name="Zhang J."/>
            <person name="Cai Q."/>
            <person name="Bai Y."/>
            <person name="Zhao B."/>
            <person name="Han Y."/>
            <person name="Li Y."/>
            <person name="Li X."/>
            <person name="Wang S."/>
            <person name="Shi Q."/>
            <person name="Liu S."/>
            <person name="Cho W.K."/>
            <person name="Kim J.Y."/>
            <person name="Xu Y."/>
            <person name="Heller-Uszynska K."/>
            <person name="Miao H."/>
            <person name="Cheng Z."/>
            <person name="Zhang S."/>
            <person name="Wu J."/>
            <person name="Yang Y."/>
            <person name="Kang H."/>
            <person name="Li M."/>
            <person name="Liang H."/>
            <person name="Ren X."/>
            <person name="Shi Z."/>
            <person name="Wen M."/>
            <person name="Jian M."/>
            <person name="Yang H."/>
            <person name="Zhang G."/>
            <person name="Yang Z."/>
            <person name="Chen R."/>
            <person name="Liu S."/>
            <person name="Li J."/>
            <person name="Ma L."/>
            <person name="Liu H."/>
            <person name="Zhou Y."/>
            <person name="Zhao J."/>
            <person name="Fang X."/>
            <person name="Li G."/>
            <person name="Fang L."/>
            <person name="Li Y."/>
            <person name="Liu D."/>
            <person name="Zheng H."/>
            <person name="Zhang Y."/>
            <person name="Qin N."/>
            <person name="Li Z."/>
            <person name="Yang G."/>
            <person name="Yang S."/>
            <person name="Bolund L."/>
            <person name="Kristiansen K."/>
            <person name="Zheng H."/>
            <person name="Li S."/>
            <person name="Zhang X."/>
            <person name="Yang H."/>
            <person name="Wang J."/>
            <person name="Sun R."/>
            <person name="Zhang B."/>
            <person name="Jiang S."/>
            <person name="Wang J."/>
            <person name="Du Y."/>
            <person name="Li S."/>
        </authorList>
    </citation>
    <scope>NUCLEOTIDE SEQUENCE [LARGE SCALE GENOMIC DNA]</scope>
    <source>
        <strain evidence="3">cv. 9930</strain>
    </source>
</reference>
<dbReference type="EMBL" id="CM002928">
    <property type="protein sequence ID" value="KGN43564.1"/>
    <property type="molecule type" value="Genomic_DNA"/>
</dbReference>
<feature type="signal peptide" evidence="1">
    <location>
        <begin position="1"/>
        <end position="18"/>
    </location>
</feature>
<evidence type="ECO:0008006" key="4">
    <source>
        <dbReference type="Google" id="ProtNLM"/>
    </source>
</evidence>
<sequence>MAVCFLNLLGSLLHVCIGLVSLVVKKTPFTLAAATSSKSSRTFKWVWDNGVISLGVLRKSRSSHIWRLCRVLEGLSLDYG</sequence>
<reference evidence="2 3" key="2">
    <citation type="journal article" date="2009" name="PLoS ONE">
        <title>An integrated genetic and cytogenetic map of the cucumber genome.</title>
        <authorList>
            <person name="Ren Y."/>
            <person name="Zhang Z."/>
            <person name="Liu J."/>
            <person name="Staub J.E."/>
            <person name="Han Y."/>
            <person name="Cheng Z."/>
            <person name="Li X."/>
            <person name="Lu J."/>
            <person name="Miao H."/>
            <person name="Kang H."/>
            <person name="Xie B."/>
            <person name="Gu X."/>
            <person name="Wang X."/>
            <person name="Du Y."/>
            <person name="Jin W."/>
            <person name="Huang S."/>
        </authorList>
    </citation>
    <scope>NUCLEOTIDE SEQUENCE [LARGE SCALE GENOMIC DNA]</scope>
    <source>
        <strain evidence="3">cv. 9930</strain>
    </source>
</reference>
<evidence type="ECO:0000313" key="2">
    <source>
        <dbReference type="EMBL" id="KGN43564.1"/>
    </source>
</evidence>
<proteinExistence type="predicted"/>
<name>A0A0A0K3N3_CUCSA</name>
<reference evidence="2 3" key="3">
    <citation type="journal article" date="2010" name="BMC Genomics">
        <title>Transcriptome sequencing and comparative analysis of cucumber flowers with different sex types.</title>
        <authorList>
            <person name="Guo S."/>
            <person name="Zheng Y."/>
            <person name="Joung J.G."/>
            <person name="Liu S."/>
            <person name="Zhang Z."/>
            <person name="Crasta O.R."/>
            <person name="Sobral B.W."/>
            <person name="Xu Y."/>
            <person name="Huang S."/>
            <person name="Fei Z."/>
        </authorList>
    </citation>
    <scope>NUCLEOTIDE SEQUENCE [LARGE SCALE GENOMIC DNA]</scope>
    <source>
        <strain evidence="3">cv. 9930</strain>
    </source>
</reference>
<protein>
    <recommendedName>
        <fullName evidence="4">Secreted protein</fullName>
    </recommendedName>
</protein>
<evidence type="ECO:0000256" key="1">
    <source>
        <dbReference type="SAM" id="SignalP"/>
    </source>
</evidence>
<accession>A0A0A0K3N3</accession>
<keyword evidence="1" id="KW-0732">Signal</keyword>
<feature type="chain" id="PRO_5001971750" description="Secreted protein" evidence="1">
    <location>
        <begin position="19"/>
        <end position="80"/>
    </location>
</feature>
<dbReference type="AlphaFoldDB" id="A0A0A0K3N3"/>
<keyword evidence="3" id="KW-1185">Reference proteome</keyword>